<sequence>MGPTQGYLAREGATDTPPVPDQYDPHQPAETGLTPAPPLVLVSEPKQQPVDEISGSNLHCVQQFEACESDCPMVWFCRACNVTYCDQCWSGQLVHRKKLNKPGAVVHKINLEVAGKVGNVLTPPTDERMREELHRGDESTAWFGIERLG</sequence>
<proteinExistence type="predicted"/>
<evidence type="ECO:0000313" key="2">
    <source>
        <dbReference type="EMBL" id="KAK0714766.1"/>
    </source>
</evidence>
<comment type="caution">
    <text evidence="2">The sequence shown here is derived from an EMBL/GenBank/DDBJ whole genome shotgun (WGS) entry which is preliminary data.</text>
</comment>
<dbReference type="AlphaFoldDB" id="A0AA40AF83"/>
<feature type="region of interest" description="Disordered" evidence="1">
    <location>
        <begin position="1"/>
        <end position="40"/>
    </location>
</feature>
<dbReference type="Proteomes" id="UP001172102">
    <property type="component" value="Unassembled WGS sequence"/>
</dbReference>
<evidence type="ECO:0000313" key="3">
    <source>
        <dbReference type="Proteomes" id="UP001172102"/>
    </source>
</evidence>
<gene>
    <name evidence="2" type="ORF">B0H67DRAFT_221784</name>
</gene>
<evidence type="ECO:0000256" key="1">
    <source>
        <dbReference type="SAM" id="MobiDB-lite"/>
    </source>
</evidence>
<reference evidence="2" key="1">
    <citation type="submission" date="2023-06" db="EMBL/GenBank/DDBJ databases">
        <title>Genome-scale phylogeny and comparative genomics of the fungal order Sordariales.</title>
        <authorList>
            <consortium name="Lawrence Berkeley National Laboratory"/>
            <person name="Hensen N."/>
            <person name="Bonometti L."/>
            <person name="Westerberg I."/>
            <person name="Brannstrom I.O."/>
            <person name="Guillou S."/>
            <person name="Cros-Aarteil S."/>
            <person name="Calhoun S."/>
            <person name="Haridas S."/>
            <person name="Kuo A."/>
            <person name="Mondo S."/>
            <person name="Pangilinan J."/>
            <person name="Riley R."/>
            <person name="Labutti K."/>
            <person name="Andreopoulos B."/>
            <person name="Lipzen A."/>
            <person name="Chen C."/>
            <person name="Yanf M."/>
            <person name="Daum C."/>
            <person name="Ng V."/>
            <person name="Clum A."/>
            <person name="Steindorff A."/>
            <person name="Ohm R."/>
            <person name="Martin F."/>
            <person name="Silar P."/>
            <person name="Natvig D."/>
            <person name="Lalanne C."/>
            <person name="Gautier V."/>
            <person name="Ament-Velasquez S.L."/>
            <person name="Kruys A."/>
            <person name="Hutchinson M.I."/>
            <person name="Powell A.J."/>
            <person name="Barry K."/>
            <person name="Miller A.N."/>
            <person name="Grigoriev I.V."/>
            <person name="Debuchy R."/>
            <person name="Gladieux P."/>
            <person name="Thoren M.H."/>
            <person name="Johannesson H."/>
        </authorList>
    </citation>
    <scope>NUCLEOTIDE SEQUENCE</scope>
    <source>
        <strain evidence="2">SMH4607-1</strain>
    </source>
</reference>
<dbReference type="EMBL" id="JAUKUA010000004">
    <property type="protein sequence ID" value="KAK0714766.1"/>
    <property type="molecule type" value="Genomic_DNA"/>
</dbReference>
<organism evidence="2 3">
    <name type="scientific">Lasiosphaeris hirsuta</name>
    <dbReference type="NCBI Taxonomy" id="260670"/>
    <lineage>
        <taxon>Eukaryota</taxon>
        <taxon>Fungi</taxon>
        <taxon>Dikarya</taxon>
        <taxon>Ascomycota</taxon>
        <taxon>Pezizomycotina</taxon>
        <taxon>Sordariomycetes</taxon>
        <taxon>Sordariomycetidae</taxon>
        <taxon>Sordariales</taxon>
        <taxon>Lasiosphaeriaceae</taxon>
        <taxon>Lasiosphaeris</taxon>
    </lineage>
</organism>
<accession>A0AA40AF83</accession>
<protein>
    <submittedName>
        <fullName evidence="2">Uncharacterized protein</fullName>
    </submittedName>
</protein>
<name>A0AA40AF83_9PEZI</name>
<keyword evidence="3" id="KW-1185">Reference proteome</keyword>